<feature type="region of interest" description="Disordered" evidence="2">
    <location>
        <begin position="437"/>
        <end position="462"/>
    </location>
</feature>
<dbReference type="SMART" id="SM00507">
    <property type="entry name" value="HNHc"/>
    <property type="match status" value="1"/>
</dbReference>
<dbReference type="GO" id="GO:0003676">
    <property type="term" value="F:nucleic acid binding"/>
    <property type="evidence" value="ECO:0007669"/>
    <property type="project" value="InterPro"/>
</dbReference>
<dbReference type="EMBL" id="CAEZYQ010000013">
    <property type="protein sequence ID" value="CAB4748622.1"/>
    <property type="molecule type" value="Genomic_DNA"/>
</dbReference>
<dbReference type="InterPro" id="IPR003615">
    <property type="entry name" value="HNH_nuc"/>
</dbReference>
<dbReference type="InterPro" id="IPR002711">
    <property type="entry name" value="HNH"/>
</dbReference>
<gene>
    <name evidence="4" type="ORF">UFOPK2761_01827</name>
</gene>
<dbReference type="AlphaFoldDB" id="A0A6J6TMK1"/>
<evidence type="ECO:0000259" key="3">
    <source>
        <dbReference type="SMART" id="SM00507"/>
    </source>
</evidence>
<evidence type="ECO:0000256" key="2">
    <source>
        <dbReference type="SAM" id="MobiDB-lite"/>
    </source>
</evidence>
<reference evidence="4" key="1">
    <citation type="submission" date="2020-05" db="EMBL/GenBank/DDBJ databases">
        <authorList>
            <person name="Chiriac C."/>
            <person name="Salcher M."/>
            <person name="Ghai R."/>
            <person name="Kavagutti S V."/>
        </authorList>
    </citation>
    <scope>NUCLEOTIDE SEQUENCE</scope>
</reference>
<evidence type="ECO:0000313" key="4">
    <source>
        <dbReference type="EMBL" id="CAB4748622.1"/>
    </source>
</evidence>
<dbReference type="Gene3D" id="1.10.30.50">
    <property type="match status" value="1"/>
</dbReference>
<feature type="domain" description="HNH nuclease" evidence="3">
    <location>
        <begin position="370"/>
        <end position="420"/>
    </location>
</feature>
<dbReference type="Pfam" id="PF02720">
    <property type="entry name" value="DUF222"/>
    <property type="match status" value="1"/>
</dbReference>
<comment type="similarity">
    <text evidence="1">Belongs to the Rv1128c/1148c/1588c/1702c/1945/3466 family.</text>
</comment>
<name>A0A6J6TMK1_9ZZZZ</name>
<proteinExistence type="inferred from homology"/>
<evidence type="ECO:0000256" key="1">
    <source>
        <dbReference type="ARBA" id="ARBA00023450"/>
    </source>
</evidence>
<dbReference type="Pfam" id="PF01844">
    <property type="entry name" value="HNH"/>
    <property type="match status" value="1"/>
</dbReference>
<dbReference type="InterPro" id="IPR003870">
    <property type="entry name" value="DUF222"/>
</dbReference>
<dbReference type="GO" id="GO:0008270">
    <property type="term" value="F:zinc ion binding"/>
    <property type="evidence" value="ECO:0007669"/>
    <property type="project" value="InterPro"/>
</dbReference>
<protein>
    <submittedName>
        <fullName evidence="4">Unannotated protein</fullName>
    </submittedName>
</protein>
<dbReference type="CDD" id="cd00085">
    <property type="entry name" value="HNHc"/>
    <property type="match status" value="1"/>
</dbReference>
<dbReference type="GO" id="GO:0004519">
    <property type="term" value="F:endonuclease activity"/>
    <property type="evidence" value="ECO:0007669"/>
    <property type="project" value="InterPro"/>
</dbReference>
<accession>A0A6J6TMK1</accession>
<organism evidence="4">
    <name type="scientific">freshwater metagenome</name>
    <dbReference type="NCBI Taxonomy" id="449393"/>
    <lineage>
        <taxon>unclassified sequences</taxon>
        <taxon>metagenomes</taxon>
        <taxon>ecological metagenomes</taxon>
    </lineage>
</organism>
<sequence length="477" mass="50267">MDSATLATPVAADLRERVLALAGAVAALDAERRDVAAVELLGELESLKNTVAAAQARLSVVLKTARVAERSHQPAATRERGIGAEVALARRESPHRGGIHLGLAVVLCEELPHTLAAMEAGWCSEWRAVQIAQGTACLSLADRQAVDAELMADASTTEGWGDRRFRAEVDRLAYVADPVAAVERRRKAVAQRHTSLRPAPDGMTRFSALLPLEQGVAVHATLGRAADVARAAGDERTRGQVMADSLVAAVLGGRADGQPRADSVAESVAARAGTWDQTVAPTAPQAPVVPVAVQVVLSDATLLNLPGAAGDEPGWVSAPGVAPVPLPADDVRDLVARAEEAGLASLRRLYADPDGQLVVMDSRSRTFPAGLAQFLAVRDRSCRTPYCDAPARHRDHVRPWADGGPTTAENGQGLCEACNQAKEANGWSAQVADTDPHTVETTTPTGHRHRSRAPGLPPPRDHAPLIEVRLADFLLTA</sequence>